<feature type="binding site" evidence="7">
    <location>
        <position position="80"/>
    </location>
    <ligand>
        <name>sn-glycerol 3-phosphate</name>
        <dbReference type="ChEBI" id="CHEBI:57597"/>
    </ligand>
</feature>
<evidence type="ECO:0000256" key="8">
    <source>
        <dbReference type="RuleBase" id="RU003733"/>
    </source>
</evidence>
<feature type="binding site" evidence="7">
    <location>
        <position position="407"/>
    </location>
    <ligand>
        <name>ATP</name>
        <dbReference type="ChEBI" id="CHEBI:30616"/>
    </ligand>
</feature>
<feature type="binding site" evidence="7">
    <location>
        <position position="9"/>
    </location>
    <ligand>
        <name>ADP</name>
        <dbReference type="ChEBI" id="CHEBI:456216"/>
    </ligand>
</feature>
<feature type="domain" description="Carbohydrate kinase FGGY N-terminal" evidence="9">
    <location>
        <begin position="1"/>
        <end position="248"/>
    </location>
</feature>
<dbReference type="PIRSF" id="PIRSF000538">
    <property type="entry name" value="GlpK"/>
    <property type="match status" value="1"/>
</dbReference>
<dbReference type="PROSITE" id="PS00445">
    <property type="entry name" value="FGGY_KINASES_2"/>
    <property type="match status" value="1"/>
</dbReference>
<protein>
    <recommendedName>
        <fullName evidence="7">Glycerol kinase</fullName>
        <ecNumber evidence="7">2.7.1.30</ecNumber>
    </recommendedName>
    <alternativeName>
        <fullName evidence="7">ATP:glycerol 3-phosphotransferase</fullName>
    </alternativeName>
    <alternativeName>
        <fullName evidence="7">Glycerokinase</fullName>
        <shortName evidence="7">GK</shortName>
    </alternativeName>
</protein>
<keyword evidence="4 7" id="KW-0418">Kinase</keyword>
<feature type="binding site" evidence="7">
    <location>
        <position position="263"/>
    </location>
    <ligand>
        <name>ADP</name>
        <dbReference type="ChEBI" id="CHEBI:456216"/>
    </ligand>
</feature>
<feature type="binding site" evidence="7">
    <location>
        <position position="263"/>
    </location>
    <ligand>
        <name>ATP</name>
        <dbReference type="ChEBI" id="CHEBI:30616"/>
    </ligand>
</feature>
<feature type="binding site" evidence="7">
    <location>
        <position position="407"/>
    </location>
    <ligand>
        <name>ADP</name>
        <dbReference type="ChEBI" id="CHEBI:456216"/>
    </ligand>
</feature>
<comment type="catalytic activity">
    <reaction evidence="7">
        <text>glycerol + ATP = sn-glycerol 3-phosphate + ADP + H(+)</text>
        <dbReference type="Rhea" id="RHEA:21644"/>
        <dbReference type="ChEBI" id="CHEBI:15378"/>
        <dbReference type="ChEBI" id="CHEBI:17754"/>
        <dbReference type="ChEBI" id="CHEBI:30616"/>
        <dbReference type="ChEBI" id="CHEBI:57597"/>
        <dbReference type="ChEBI" id="CHEBI:456216"/>
        <dbReference type="EC" id="2.7.1.30"/>
    </reaction>
</comment>
<dbReference type="HAMAP" id="MF_00186">
    <property type="entry name" value="Glycerol_kin"/>
    <property type="match status" value="1"/>
</dbReference>
<gene>
    <name evidence="7 11" type="primary">glpK</name>
    <name evidence="11" type="ORF">FDY93_14960</name>
</gene>
<dbReference type="Gene3D" id="3.30.420.40">
    <property type="match status" value="2"/>
</dbReference>
<keyword evidence="6 7" id="KW-0067">ATP-binding</keyword>
<dbReference type="InterPro" id="IPR000577">
    <property type="entry name" value="Carb_kinase_FGGY"/>
</dbReference>
<comment type="similarity">
    <text evidence="1 7 8">Belongs to the FGGY kinase family.</text>
</comment>
<dbReference type="NCBIfam" id="TIGR01311">
    <property type="entry name" value="glycerol_kin"/>
    <property type="match status" value="1"/>
</dbReference>
<feature type="binding site" evidence="7">
    <location>
        <position position="10"/>
    </location>
    <ligand>
        <name>ATP</name>
        <dbReference type="ChEBI" id="CHEBI:30616"/>
    </ligand>
</feature>
<evidence type="ECO:0000259" key="9">
    <source>
        <dbReference type="Pfam" id="PF00370"/>
    </source>
</evidence>
<dbReference type="Proteomes" id="UP000306791">
    <property type="component" value="Unassembled WGS sequence"/>
</dbReference>
<proteinExistence type="inferred from homology"/>
<feature type="binding site" evidence="7">
    <location>
        <position position="242"/>
    </location>
    <ligand>
        <name>glycerol</name>
        <dbReference type="ChEBI" id="CHEBI:17754"/>
    </ligand>
</feature>
<dbReference type="PANTHER" id="PTHR10196">
    <property type="entry name" value="SUGAR KINASE"/>
    <property type="match status" value="1"/>
</dbReference>
<evidence type="ECO:0000259" key="10">
    <source>
        <dbReference type="Pfam" id="PF02782"/>
    </source>
</evidence>
<feature type="binding site" evidence="7">
    <location>
        <position position="310"/>
    </location>
    <ligand>
        <name>ATP</name>
        <dbReference type="ChEBI" id="CHEBI:30616"/>
    </ligand>
</feature>
<dbReference type="InterPro" id="IPR018483">
    <property type="entry name" value="Carb_kinase_FGGY_CS"/>
</dbReference>
<feature type="binding site" evidence="7">
    <location>
        <position position="79"/>
    </location>
    <ligand>
        <name>sn-glycerol 3-phosphate</name>
        <dbReference type="ChEBI" id="CHEBI:57597"/>
    </ligand>
</feature>
<dbReference type="SUPFAM" id="SSF53067">
    <property type="entry name" value="Actin-like ATPase domain"/>
    <property type="match status" value="2"/>
</dbReference>
<accession>A0ABY2UKP3</accession>
<dbReference type="NCBIfam" id="NF000756">
    <property type="entry name" value="PRK00047.1"/>
    <property type="match status" value="1"/>
</dbReference>
<dbReference type="RefSeq" id="WP_138236554.1">
    <property type="nucleotide sequence ID" value="NZ_CP185860.1"/>
</dbReference>
<feature type="binding site" evidence="7">
    <location>
        <position position="241"/>
    </location>
    <ligand>
        <name>sn-glycerol 3-phosphate</name>
        <dbReference type="ChEBI" id="CHEBI:57597"/>
    </ligand>
</feature>
<keyword evidence="3 7" id="KW-0547">Nucleotide-binding</keyword>
<comment type="caution">
    <text evidence="7">Lacks conserved residue(s) required for the propagation of feature annotation.</text>
</comment>
<dbReference type="PANTHER" id="PTHR10196:SF69">
    <property type="entry name" value="GLYCEROL KINASE"/>
    <property type="match status" value="1"/>
</dbReference>
<evidence type="ECO:0000313" key="11">
    <source>
        <dbReference type="EMBL" id="TLM76251.1"/>
    </source>
</evidence>
<reference evidence="11 12" key="1">
    <citation type="submission" date="2019-05" db="EMBL/GenBank/DDBJ databases">
        <title>Microbulbifer harenosus sp. nov., an alginate-degrading bacterium isolated from coastal sand.</title>
        <authorList>
            <person name="Huang H."/>
            <person name="Mo K."/>
            <person name="Bao S."/>
        </authorList>
    </citation>
    <scope>NUCLEOTIDE SEQUENCE [LARGE SCALE GENOMIC DNA]</scope>
    <source>
        <strain evidence="11 12">HB161719</strain>
    </source>
</reference>
<dbReference type="Pfam" id="PF00370">
    <property type="entry name" value="FGGY_N"/>
    <property type="match status" value="1"/>
</dbReference>
<sequence length="498" mass="54210">MILSLDQGTTGTTAFIFDADGQLRGRSYSEFPQYYPRPGWVEHDAEEIWQVTLKVSAAALQRAGIAATDLTAMGITNQRETTVLWDRKTGEPVHRAIVWQCRRSAGICTELKQAGAEAMVRARTGLLLDAYFSASKLSWIFRRFPELHHRARAGELCFGTVDSWLIWRLTGGRAHLTDHTNASRTLLYNLDRRQWDEDLLGLFDCPGSILPDIAPSAGIFARTAADAFLGAEVPIAGVAGDQQAALFGQGCIQPGSLKNTYGTGCFMLASAGKRRPLVPEGLLTTIACDRSGQPQFAIEGSVFNAGAAVQWLRDDLGIIQRAADTESIAQTIPDTRGVYLVPAFSGLGAPHWDAAARGSIFGLTRGAGRAELVRATLESIAYQSHELANLMAQALGVELRCLRVDGGASANNFLMQFQSDISRLRVERPRQIESTAVGAALLAGIGVGIWESERFPESLQDIEQDFLPQMGELQRRALLDGWGRAVAACRSYRADGRE</sequence>
<keyword evidence="2 7" id="KW-0808">Transferase</keyword>
<feature type="binding site" evidence="7">
    <location>
        <position position="411"/>
    </location>
    <ligand>
        <name>ADP</name>
        <dbReference type="ChEBI" id="CHEBI:456216"/>
    </ligand>
</feature>
<evidence type="ECO:0000256" key="2">
    <source>
        <dbReference type="ARBA" id="ARBA00022679"/>
    </source>
</evidence>
<comment type="caution">
    <text evidence="11">The sequence shown here is derived from an EMBL/GenBank/DDBJ whole genome shotgun (WGS) entry which is preliminary data.</text>
</comment>
<feature type="binding site" evidence="7">
    <location>
        <position position="306"/>
    </location>
    <ligand>
        <name>ATP</name>
        <dbReference type="ChEBI" id="CHEBI:30616"/>
    </ligand>
</feature>
<feature type="binding site" evidence="7">
    <location>
        <position position="241"/>
    </location>
    <ligand>
        <name>glycerol</name>
        <dbReference type="ChEBI" id="CHEBI:17754"/>
    </ligand>
</feature>
<evidence type="ECO:0000256" key="5">
    <source>
        <dbReference type="ARBA" id="ARBA00022798"/>
    </source>
</evidence>
<dbReference type="Pfam" id="PF02782">
    <property type="entry name" value="FGGY_C"/>
    <property type="match status" value="1"/>
</dbReference>
<feature type="binding site" evidence="7">
    <location>
        <position position="80"/>
    </location>
    <ligand>
        <name>glycerol</name>
        <dbReference type="ChEBI" id="CHEBI:17754"/>
    </ligand>
</feature>
<keyword evidence="12" id="KW-1185">Reference proteome</keyword>
<dbReference type="InterPro" id="IPR018485">
    <property type="entry name" value="FGGY_C"/>
</dbReference>
<evidence type="ECO:0000256" key="3">
    <source>
        <dbReference type="ARBA" id="ARBA00022741"/>
    </source>
</evidence>
<dbReference type="CDD" id="cd07786">
    <property type="entry name" value="FGGY_EcGK_like"/>
    <property type="match status" value="1"/>
</dbReference>
<evidence type="ECO:0000313" key="12">
    <source>
        <dbReference type="Proteomes" id="UP000306791"/>
    </source>
</evidence>
<evidence type="ECO:0000256" key="4">
    <source>
        <dbReference type="ARBA" id="ARBA00022777"/>
    </source>
</evidence>
<feature type="binding site" evidence="7">
    <location>
        <position position="131"/>
    </location>
    <ligand>
        <name>glycerol</name>
        <dbReference type="ChEBI" id="CHEBI:17754"/>
    </ligand>
</feature>
<name>A0ABY2UKP3_9GAMM</name>
<feature type="binding site" evidence="7">
    <location>
        <position position="9"/>
    </location>
    <ligand>
        <name>sn-glycerol 3-phosphate</name>
        <dbReference type="ChEBI" id="CHEBI:57597"/>
    </ligand>
</feature>
<comment type="function">
    <text evidence="7">Key enzyme in the regulation of glycerol uptake and metabolism. Catalyzes the phosphorylation of glycerol to yield sn-glycerol 3-phosphate.</text>
</comment>
<dbReference type="GO" id="GO:0004370">
    <property type="term" value="F:glycerol kinase activity"/>
    <property type="evidence" value="ECO:0007669"/>
    <property type="project" value="UniProtKB-EC"/>
</dbReference>
<comment type="pathway">
    <text evidence="7">Polyol metabolism; glycerol degradation via glycerol kinase pathway; sn-glycerol 3-phosphate from glycerol: step 1/1.</text>
</comment>
<feature type="binding site" evidence="7">
    <location>
        <position position="9"/>
    </location>
    <ligand>
        <name>ATP</name>
        <dbReference type="ChEBI" id="CHEBI:30616"/>
    </ligand>
</feature>
<dbReference type="InterPro" id="IPR043129">
    <property type="entry name" value="ATPase_NBD"/>
</dbReference>
<organism evidence="11 12">
    <name type="scientific">Microbulbifer harenosus</name>
    <dbReference type="NCBI Taxonomy" id="2576840"/>
    <lineage>
        <taxon>Bacteria</taxon>
        <taxon>Pseudomonadati</taxon>
        <taxon>Pseudomonadota</taxon>
        <taxon>Gammaproteobacteria</taxon>
        <taxon>Cellvibrionales</taxon>
        <taxon>Microbulbiferaceae</taxon>
        <taxon>Microbulbifer</taxon>
    </lineage>
</organism>
<feature type="binding site" evidence="7">
    <location>
        <position position="306"/>
    </location>
    <ligand>
        <name>ADP</name>
        <dbReference type="ChEBI" id="CHEBI:456216"/>
    </ligand>
</feature>
<feature type="binding site" evidence="7">
    <location>
        <position position="131"/>
    </location>
    <ligand>
        <name>sn-glycerol 3-phosphate</name>
        <dbReference type="ChEBI" id="CHEBI:57597"/>
    </ligand>
</feature>
<comment type="activity regulation">
    <text evidence="7">Inhibited by fructose 1,6-bisphosphate (FBP).</text>
</comment>
<dbReference type="EC" id="2.7.1.30" evidence="7"/>
<evidence type="ECO:0000256" key="6">
    <source>
        <dbReference type="ARBA" id="ARBA00022840"/>
    </source>
</evidence>
<dbReference type="InterPro" id="IPR005999">
    <property type="entry name" value="Glycerol_kin"/>
</dbReference>
<keyword evidence="5 7" id="KW-0319">Glycerol metabolism</keyword>
<evidence type="ECO:0000256" key="7">
    <source>
        <dbReference type="HAMAP-Rule" id="MF_00186"/>
    </source>
</evidence>
<dbReference type="EMBL" id="VANI01000015">
    <property type="protein sequence ID" value="TLM76251.1"/>
    <property type="molecule type" value="Genomic_DNA"/>
</dbReference>
<evidence type="ECO:0000256" key="1">
    <source>
        <dbReference type="ARBA" id="ARBA00009156"/>
    </source>
</evidence>
<feature type="domain" description="Carbohydrate kinase FGGY C-terminal" evidence="10">
    <location>
        <begin position="258"/>
        <end position="445"/>
    </location>
</feature>
<feature type="binding site" evidence="7">
    <location>
        <position position="79"/>
    </location>
    <ligand>
        <name>glycerol</name>
        <dbReference type="ChEBI" id="CHEBI:17754"/>
    </ligand>
</feature>
<dbReference type="InterPro" id="IPR018484">
    <property type="entry name" value="FGGY_N"/>
</dbReference>